<dbReference type="RefSeq" id="XP_043033253.1">
    <property type="nucleotide sequence ID" value="XM_043178080.1"/>
</dbReference>
<proteinExistence type="predicted"/>
<reference evidence="2" key="1">
    <citation type="submission" date="2020-11" db="EMBL/GenBank/DDBJ databases">
        <title>Adaptations for nitrogen fixation in a non-lichenized fungal sporocarp promotes dispersal by wood-feeding termites.</title>
        <authorList>
            <consortium name="DOE Joint Genome Institute"/>
            <person name="Koch R.A."/>
            <person name="Yoon G."/>
            <person name="Arayal U."/>
            <person name="Lail K."/>
            <person name="Amirebrahimi M."/>
            <person name="Labutti K."/>
            <person name="Lipzen A."/>
            <person name="Riley R."/>
            <person name="Barry K."/>
            <person name="Henrissat B."/>
            <person name="Grigoriev I.V."/>
            <person name="Herr J.R."/>
            <person name="Aime M.C."/>
        </authorList>
    </citation>
    <scope>NUCLEOTIDE SEQUENCE</scope>
    <source>
        <strain evidence="2">MCA 3950</strain>
    </source>
</reference>
<sequence length="308" mass="34909">MAIHLSPRLVPLHKFFDVIDEISWGAAMDMDGPKITDEPIPVLYASEADIARITPRVMAHRLRVQNVDDGVFYGVMSAVAFMFVNNNEGPTLKSILVQILWTLPFSLKDIDKVKNVCVWNLVMSTCSLFGGHFETWDNEIYLTELKTPPPNLSQDERRDIFDELDQNLNRIILGALLHGLYTGIITVTLWTIFSPRKRSHNTFLRITIIMLYILLTISFTTQCVFIWAHVWKANYLVGGITGGISTFIVDITIPRGYDILIQKCNLRSDRVLGEEMDASGDLSCLYFISMHESNSDINVDDLSFSRAS</sequence>
<feature type="transmembrane region" description="Helical" evidence="1">
    <location>
        <begin position="233"/>
        <end position="253"/>
    </location>
</feature>
<feature type="transmembrane region" description="Helical" evidence="1">
    <location>
        <begin position="171"/>
        <end position="192"/>
    </location>
</feature>
<evidence type="ECO:0000256" key="1">
    <source>
        <dbReference type="SAM" id="Phobius"/>
    </source>
</evidence>
<dbReference type="AlphaFoldDB" id="A0A9P7VF24"/>
<comment type="caution">
    <text evidence="2">The sequence shown here is derived from an EMBL/GenBank/DDBJ whole genome shotgun (WGS) entry which is preliminary data.</text>
</comment>
<dbReference type="OrthoDB" id="5582146at2759"/>
<evidence type="ECO:0000313" key="2">
    <source>
        <dbReference type="EMBL" id="KAG7439753.1"/>
    </source>
</evidence>
<protein>
    <submittedName>
        <fullName evidence="2">Uncharacterized protein</fullName>
    </submittedName>
</protein>
<keyword evidence="1" id="KW-0812">Transmembrane</keyword>
<accession>A0A9P7VF24</accession>
<dbReference type="GeneID" id="66100367"/>
<keyword evidence="1" id="KW-1133">Transmembrane helix</keyword>
<name>A0A9P7VF24_9AGAR</name>
<organism evidence="2 3">
    <name type="scientific">Guyanagaster necrorhizus</name>
    <dbReference type="NCBI Taxonomy" id="856835"/>
    <lineage>
        <taxon>Eukaryota</taxon>
        <taxon>Fungi</taxon>
        <taxon>Dikarya</taxon>
        <taxon>Basidiomycota</taxon>
        <taxon>Agaricomycotina</taxon>
        <taxon>Agaricomycetes</taxon>
        <taxon>Agaricomycetidae</taxon>
        <taxon>Agaricales</taxon>
        <taxon>Marasmiineae</taxon>
        <taxon>Physalacriaceae</taxon>
        <taxon>Guyanagaster</taxon>
    </lineage>
</organism>
<gene>
    <name evidence="2" type="ORF">BT62DRAFT_1013564</name>
</gene>
<dbReference type="Proteomes" id="UP000812287">
    <property type="component" value="Unassembled WGS sequence"/>
</dbReference>
<keyword evidence="1" id="KW-0472">Membrane</keyword>
<keyword evidence="3" id="KW-1185">Reference proteome</keyword>
<feature type="transmembrane region" description="Helical" evidence="1">
    <location>
        <begin position="204"/>
        <end position="227"/>
    </location>
</feature>
<dbReference type="EMBL" id="MU250585">
    <property type="protein sequence ID" value="KAG7439753.1"/>
    <property type="molecule type" value="Genomic_DNA"/>
</dbReference>
<evidence type="ECO:0000313" key="3">
    <source>
        <dbReference type="Proteomes" id="UP000812287"/>
    </source>
</evidence>